<dbReference type="PANTHER" id="PTHR15696">
    <property type="entry name" value="SMG-7 SUPPRESSOR WITH MORPHOLOGICAL EFFECT ON GENITALIA PROTEIN 7"/>
    <property type="match status" value="1"/>
</dbReference>
<dbReference type="Pfam" id="PF10374">
    <property type="entry name" value="EST1"/>
    <property type="match status" value="1"/>
</dbReference>
<evidence type="ECO:0008006" key="6">
    <source>
        <dbReference type="Google" id="ProtNLM"/>
    </source>
</evidence>
<feature type="compositionally biased region" description="Polar residues" evidence="1">
    <location>
        <begin position="70"/>
        <end position="84"/>
    </location>
</feature>
<dbReference type="InterPro" id="IPR045153">
    <property type="entry name" value="Est1/Ebs1-like"/>
</dbReference>
<dbReference type="InterPro" id="IPR011990">
    <property type="entry name" value="TPR-like_helical_dom_sf"/>
</dbReference>
<comment type="caution">
    <text evidence="4">The sequence shown here is derived from an EMBL/GenBank/DDBJ whole genome shotgun (WGS) entry which is preliminary data.</text>
</comment>
<proteinExistence type="predicted"/>
<evidence type="ECO:0000256" key="1">
    <source>
        <dbReference type="SAM" id="MobiDB-lite"/>
    </source>
</evidence>
<feature type="compositionally biased region" description="Low complexity" evidence="1">
    <location>
        <begin position="22"/>
        <end position="47"/>
    </location>
</feature>
<dbReference type="Proteomes" id="UP001530293">
    <property type="component" value="Unassembled WGS sequence"/>
</dbReference>
<accession>A0ABD3M7T2</accession>
<reference evidence="4 5" key="1">
    <citation type="submission" date="2024-10" db="EMBL/GenBank/DDBJ databases">
        <title>Updated reference genomes for cyclostephanoid diatoms.</title>
        <authorList>
            <person name="Roberts W.R."/>
            <person name="Alverson A.J."/>
        </authorList>
    </citation>
    <scope>NUCLEOTIDE SEQUENCE [LARGE SCALE GENOMIC DNA]</scope>
    <source>
        <strain evidence="4 5">AJA232-27</strain>
    </source>
</reference>
<feature type="domain" description="DNA/RNA-binding" evidence="2">
    <location>
        <begin position="263"/>
        <end position="513"/>
    </location>
</feature>
<evidence type="ECO:0000313" key="5">
    <source>
        <dbReference type="Proteomes" id="UP001530293"/>
    </source>
</evidence>
<dbReference type="Gene3D" id="1.25.40.10">
    <property type="entry name" value="Tetratricopeptide repeat domain"/>
    <property type="match status" value="1"/>
</dbReference>
<feature type="region of interest" description="Disordered" evidence="1">
    <location>
        <begin position="68"/>
        <end position="98"/>
    </location>
</feature>
<protein>
    <recommendedName>
        <fullName evidence="6">Protein SMG7</fullName>
    </recommendedName>
</protein>
<keyword evidence="5" id="KW-1185">Reference proteome</keyword>
<feature type="domain" description="Telomerase activating protein Est1-like N-terminal" evidence="3">
    <location>
        <begin position="131"/>
        <end position="260"/>
    </location>
</feature>
<feature type="region of interest" description="Disordered" evidence="1">
    <location>
        <begin position="1"/>
        <end position="47"/>
    </location>
</feature>
<name>A0ABD3M7T2_9STRA</name>
<evidence type="ECO:0000259" key="2">
    <source>
        <dbReference type="Pfam" id="PF10373"/>
    </source>
</evidence>
<dbReference type="AlphaFoldDB" id="A0ABD3M7T2"/>
<organism evidence="4 5">
    <name type="scientific">Discostella pseudostelligera</name>
    <dbReference type="NCBI Taxonomy" id="259834"/>
    <lineage>
        <taxon>Eukaryota</taxon>
        <taxon>Sar</taxon>
        <taxon>Stramenopiles</taxon>
        <taxon>Ochrophyta</taxon>
        <taxon>Bacillariophyta</taxon>
        <taxon>Coscinodiscophyceae</taxon>
        <taxon>Thalassiosirophycidae</taxon>
        <taxon>Stephanodiscales</taxon>
        <taxon>Stephanodiscaceae</taxon>
        <taxon>Discostella</taxon>
    </lineage>
</organism>
<dbReference type="InterPro" id="IPR019458">
    <property type="entry name" value="Est1-like_N"/>
</dbReference>
<dbReference type="InterPro" id="IPR018834">
    <property type="entry name" value="DNA/RNA-bd_Est1-type"/>
</dbReference>
<evidence type="ECO:0000259" key="3">
    <source>
        <dbReference type="Pfam" id="PF10374"/>
    </source>
</evidence>
<evidence type="ECO:0000313" key="4">
    <source>
        <dbReference type="EMBL" id="KAL3759687.1"/>
    </source>
</evidence>
<dbReference type="Pfam" id="PF10373">
    <property type="entry name" value="EST1_DNA_bind"/>
    <property type="match status" value="1"/>
</dbReference>
<feature type="compositionally biased region" description="Polar residues" evidence="1">
    <location>
        <begin position="1"/>
        <end position="10"/>
    </location>
</feature>
<sequence length="1045" mass="115355">MARSNNNATRPSPGGRRQHPPSQQQQSQESSTNNNNNNNNTLLSQESVSTEAILSKLSRATEIEKELESIASSSTDHKSTSAAGQTRRHPSTLSAGTDEKNQALRLQLCGIFSDVILVDCTLAHTHDAVGRLWKWCFYSRIDELRARIVLGKRSVAKRHQATTTSTAAVAGGVGGGMDPSKKIVVDLEKQLSTFLDESIQLYKYIIERYVKELMPLSQSQSSTIDNGDDEEERERHQAIIISLYRMNIHLGDLYRYSTSYKLAEECYLLSAQLSPGTGNPYNQLAVVAQQSPDSMTTLALYYYARSLMATVVPFETSRSNLLRLFEANHRWITDHKRDDPPPHQVRAASSSSSSAAGIMNVMNIDGMTKKEQKEWMHKQRTAANRMALARVVDLQWVLYRGCSLENGDSNDGKTELNDFMKEMSSLHETLTNLMEHASFSESLLCKLVVILSFSTLGASNGGKLITADRFESKRAKDPNWNEAIIMSNQALAFSFCLRFCAMLAKDVDAMIVKKEVAGSLHKLGAIRLLPSLLLGFRFVTSIYEGCEWFHGLSYFPSGYGADDNDGAGKRPRNSAITKLCTESHEEFWSSIAMLANRMDTLPNQIGGNPVEVETDLADVRDFVDYHGYAPFASFLDKCDSKSISSLRKSRTIKYATVDEAIHALTKSKPDEGNNGGDATTMAKIKIFLSIANRKTCPTSTSDGKDDGQYFLSRVAGSNSRVLANISNEREEIVFEEQTSPTFMDDVHTVDMGVEDIHEAIMEQSPPKEQSRPKSSLSGIREGLLTPAALLAANADQPLNITVHNEAMEPPSASRLESIVQWNTNTDAPPLQSTTSARDIDSLLNNSLPLQLQMPAQPPLHAPTGITPPPGFTIQPQQGLTQFPLAPSIGISSTEYRTPQQYEHDTGGMISQAGSRFSSSNTLFETLNPFAHQAQLPSFNNDFFSGGINHQPGFDLRVPTERGLDTTLDFLLSSNRMQSTDDLASSNTLDRLVHSTAEPQDPAESILNFLFDSNDSTKAGPFYHSQSRTLQTQHNDVSHTKNPFAT</sequence>
<dbReference type="SUPFAM" id="SSF48452">
    <property type="entry name" value="TPR-like"/>
    <property type="match status" value="1"/>
</dbReference>
<dbReference type="PANTHER" id="PTHR15696:SF0">
    <property type="entry name" value="TELOMERASE-BINDING PROTEIN EST1A"/>
    <property type="match status" value="1"/>
</dbReference>
<dbReference type="EMBL" id="JALLBG020000199">
    <property type="protein sequence ID" value="KAL3759687.1"/>
    <property type="molecule type" value="Genomic_DNA"/>
</dbReference>
<gene>
    <name evidence="4" type="ORF">ACHAWU_009834</name>
</gene>